<evidence type="ECO:0000313" key="1">
    <source>
        <dbReference type="EMBL" id="GFD22926.1"/>
    </source>
</evidence>
<reference evidence="1" key="1">
    <citation type="journal article" date="2019" name="Sci. Rep.">
        <title>Draft genome of Tanacetum cinerariifolium, the natural source of mosquito coil.</title>
        <authorList>
            <person name="Yamashiro T."/>
            <person name="Shiraishi A."/>
            <person name="Satake H."/>
            <person name="Nakayama K."/>
        </authorList>
    </citation>
    <scope>NUCLEOTIDE SEQUENCE</scope>
</reference>
<evidence type="ECO:0008006" key="2">
    <source>
        <dbReference type="Google" id="ProtNLM"/>
    </source>
</evidence>
<accession>A0A699UNI9</accession>
<comment type="caution">
    <text evidence="1">The sequence shown here is derived from an EMBL/GenBank/DDBJ whole genome shotgun (WGS) entry which is preliminary data.</text>
</comment>
<dbReference type="AlphaFoldDB" id="A0A699UNI9"/>
<organism evidence="1">
    <name type="scientific">Tanacetum cinerariifolium</name>
    <name type="common">Dalmatian daisy</name>
    <name type="synonym">Chrysanthemum cinerariifolium</name>
    <dbReference type="NCBI Taxonomy" id="118510"/>
    <lineage>
        <taxon>Eukaryota</taxon>
        <taxon>Viridiplantae</taxon>
        <taxon>Streptophyta</taxon>
        <taxon>Embryophyta</taxon>
        <taxon>Tracheophyta</taxon>
        <taxon>Spermatophyta</taxon>
        <taxon>Magnoliopsida</taxon>
        <taxon>eudicotyledons</taxon>
        <taxon>Gunneridae</taxon>
        <taxon>Pentapetalae</taxon>
        <taxon>asterids</taxon>
        <taxon>campanulids</taxon>
        <taxon>Asterales</taxon>
        <taxon>Asteraceae</taxon>
        <taxon>Asteroideae</taxon>
        <taxon>Anthemideae</taxon>
        <taxon>Anthemidinae</taxon>
        <taxon>Tanacetum</taxon>
    </lineage>
</organism>
<feature type="non-terminal residue" evidence="1">
    <location>
        <position position="1"/>
    </location>
</feature>
<proteinExistence type="predicted"/>
<dbReference type="EMBL" id="BKCJ011341030">
    <property type="protein sequence ID" value="GFD22926.1"/>
    <property type="molecule type" value="Genomic_DNA"/>
</dbReference>
<gene>
    <name evidence="1" type="ORF">Tci_894895</name>
</gene>
<sequence>VVQDKKLATSNASLLLEDFDPPLYEPLFFKEVPRTISSRL</sequence>
<protein>
    <recommendedName>
        <fullName evidence="2">Reverse transcriptase domain-containing protein</fullName>
    </recommendedName>
</protein>
<name>A0A699UNI9_TANCI</name>